<evidence type="ECO:0000313" key="10">
    <source>
        <dbReference type="EMBL" id="KAK5051511.1"/>
    </source>
</evidence>
<keyword evidence="11" id="KW-1185">Reference proteome</keyword>
<dbReference type="InterPro" id="IPR005829">
    <property type="entry name" value="Sugar_transporter_CS"/>
</dbReference>
<keyword evidence="4 8" id="KW-0812">Transmembrane</keyword>
<evidence type="ECO:0000259" key="9">
    <source>
        <dbReference type="PROSITE" id="PS50850"/>
    </source>
</evidence>
<proteinExistence type="inferred from homology"/>
<dbReference type="RefSeq" id="XP_064705738.1">
    <property type="nucleotide sequence ID" value="XM_064846758.1"/>
</dbReference>
<evidence type="ECO:0000256" key="8">
    <source>
        <dbReference type="SAM" id="Phobius"/>
    </source>
</evidence>
<reference evidence="10 11" key="1">
    <citation type="submission" date="2023-08" db="EMBL/GenBank/DDBJ databases">
        <title>Black Yeasts Isolated from many extreme environments.</title>
        <authorList>
            <person name="Coleine C."/>
            <person name="Stajich J.E."/>
            <person name="Selbmann L."/>
        </authorList>
    </citation>
    <scope>NUCLEOTIDE SEQUENCE [LARGE SCALE GENOMIC DNA]</scope>
    <source>
        <strain evidence="10 11">CCFEE 5792</strain>
    </source>
</reference>
<feature type="transmembrane region" description="Helical" evidence="8">
    <location>
        <begin position="329"/>
        <end position="350"/>
    </location>
</feature>
<feature type="transmembrane region" description="Helical" evidence="8">
    <location>
        <begin position="290"/>
        <end position="309"/>
    </location>
</feature>
<sequence>MSTSLSHRTFARLVCNEGIKADPPQIYGRYLARIMLAVSLGAISVGIHGPILGSAMGTRAFMSRFDNMSDSIGTTAARFADITTTFQMAVFAGALISIPMANRLGRRLALLFAVGIVLVGDIMQCAAWGQIAVIYVGRFITGVSMGIFSCVIPIYTAETSPRTIRGILIGIFCLFQLVGDWLGFWIGYGTQLHVSRTSDAQWIMPLAIQILPVILFALSMYFLPDTPRSLAYRGNEDDARTVLGDIRGLEPGHSYTKSELQDIHLQLGVDTERTSSFALAFKNSSHRRRLIVGIGLMIAQSMSGFYSIFSPIQRFFFRNYRSTYETVMYTTVLTGALQIVFSLGFMLFMIDRLGRRRSLLWTIPLQTFCLFLVGILGAATRNVEWPAIEGVSYGALAFAYCCICIFQLGLGPVPIIYISEIPTTQLRALTVGIAVAVQWLFSMALSRALPYMLFYVGRDGNGFGTHFIFGGCCIVVFIFVWYFVPETKGVTLEKMDDLFNSTTANHAEVVDDADESTSISTSTAEAIEMDNVRQYDPQKPRRAKNLSDDEWQQYVPLVEVYRQYGVSLKDIVKVLQTEAGLTISYKRLAERIARQNARRQPPSGAAPYEASDDEVQSDETLIAPATLDTSPSLNGRASSLEVDVPAAAQSTTFSLRPRIESKTTEPQFPTPVIHPYNEPLVHTSTTTGSTVPGDLKDTILGELWAQLVAIVSSEYDLFDIFADYDVHTSPSMARVGEVEIFSVGMLSSHTNNQVDWTDGDAEPYDIYGLFQMADCHATLGLRSHAFALYLRGFRLISQLGIRQYMAASRCKILVQYLLWGIIGYVTTCSGPASVKYTITCLDSIEEVLRQHDRVDAGTKIILSTYRALLEGQTFETVQCPSLEDLRGYHNLFDSLHPAIRLREAHFLISIALHPDRSISIALHPDRNYPSSTLAILLLDSICVDLQKQISAYSSAEWTGYIATIGFVKAFTKAVALSDPDQVSWSHPCPIVAWYCTQRTMDEAGSHFQWRPYHYHGALMWHKEHANEAVNPREFLARYLEGLRDRITLNRPLNNDSSDGLMQVINASSLAIIAERKVYGLSHVKPEHLRDHRGHSNQPVEPSIDTSSLSADTRDFRQTARRANRDPINRKLAITDAMQGIEERFSSAMSISTHESWPVHRLTNFPEEQKHADEIGDHNTDHLAGDLPPKLDRRRSERVRDPYVSANKGQPESNEVPESYTSWGGEWASYPDHHGGFHLDSVMEELKSL</sequence>
<feature type="transmembrane region" description="Helical" evidence="8">
    <location>
        <begin position="428"/>
        <end position="446"/>
    </location>
</feature>
<feature type="transmembrane region" description="Helical" evidence="8">
    <location>
        <begin position="135"/>
        <end position="155"/>
    </location>
</feature>
<dbReference type="PROSITE" id="PS00217">
    <property type="entry name" value="SUGAR_TRANSPORT_2"/>
    <property type="match status" value="1"/>
</dbReference>
<feature type="transmembrane region" description="Helical" evidence="8">
    <location>
        <begin position="34"/>
        <end position="56"/>
    </location>
</feature>
<dbReference type="InterPro" id="IPR050360">
    <property type="entry name" value="MFS_Sugar_Transporters"/>
</dbReference>
<evidence type="ECO:0000313" key="11">
    <source>
        <dbReference type="Proteomes" id="UP001358417"/>
    </source>
</evidence>
<feature type="region of interest" description="Disordered" evidence="7">
    <location>
        <begin position="1175"/>
        <end position="1219"/>
    </location>
</feature>
<evidence type="ECO:0000256" key="1">
    <source>
        <dbReference type="ARBA" id="ARBA00004141"/>
    </source>
</evidence>
<dbReference type="Pfam" id="PF00083">
    <property type="entry name" value="Sugar_tr"/>
    <property type="match status" value="1"/>
</dbReference>
<gene>
    <name evidence="10" type="ORF">LTR84_003163</name>
</gene>
<feature type="transmembrane region" description="Helical" evidence="8">
    <location>
        <begin position="359"/>
        <end position="379"/>
    </location>
</feature>
<keyword evidence="6 8" id="KW-0472">Membrane</keyword>
<evidence type="ECO:0000256" key="3">
    <source>
        <dbReference type="ARBA" id="ARBA00022448"/>
    </source>
</evidence>
<dbReference type="NCBIfam" id="TIGR00879">
    <property type="entry name" value="SP"/>
    <property type="match status" value="1"/>
</dbReference>
<dbReference type="Gene3D" id="1.20.1250.20">
    <property type="entry name" value="MFS general substrate transporter like domains"/>
    <property type="match status" value="1"/>
</dbReference>
<dbReference type="Proteomes" id="UP001358417">
    <property type="component" value="Unassembled WGS sequence"/>
</dbReference>
<evidence type="ECO:0000256" key="4">
    <source>
        <dbReference type="ARBA" id="ARBA00022692"/>
    </source>
</evidence>
<keyword evidence="5 8" id="KW-1133">Transmembrane helix</keyword>
<dbReference type="InterPro" id="IPR036259">
    <property type="entry name" value="MFS_trans_sf"/>
</dbReference>
<dbReference type="InterPro" id="IPR020846">
    <property type="entry name" value="MFS_dom"/>
</dbReference>
<dbReference type="EMBL" id="JAVRRD010000015">
    <property type="protein sequence ID" value="KAK5051511.1"/>
    <property type="molecule type" value="Genomic_DNA"/>
</dbReference>
<protein>
    <recommendedName>
        <fullName evidence="9">Major facilitator superfamily (MFS) profile domain-containing protein</fullName>
    </recommendedName>
</protein>
<comment type="subcellular location">
    <subcellularLocation>
        <location evidence="1">Membrane</location>
        <topology evidence="1">Multi-pass membrane protein</topology>
    </subcellularLocation>
</comment>
<dbReference type="GO" id="GO:0005351">
    <property type="term" value="F:carbohydrate:proton symporter activity"/>
    <property type="evidence" value="ECO:0007669"/>
    <property type="project" value="TreeGrafter"/>
</dbReference>
<feature type="transmembrane region" description="Helical" evidence="8">
    <location>
        <begin position="812"/>
        <end position="834"/>
    </location>
</feature>
<evidence type="ECO:0000256" key="6">
    <source>
        <dbReference type="ARBA" id="ARBA00023136"/>
    </source>
</evidence>
<feature type="domain" description="Major facilitator superfamily (MFS) profile" evidence="9">
    <location>
        <begin position="34"/>
        <end position="488"/>
    </location>
</feature>
<comment type="caution">
    <text evidence="10">The sequence shown here is derived from an EMBL/GenBank/DDBJ whole genome shotgun (WGS) entry which is preliminary data.</text>
</comment>
<feature type="compositionally biased region" description="Basic and acidic residues" evidence="7">
    <location>
        <begin position="1175"/>
        <end position="1200"/>
    </location>
</feature>
<feature type="transmembrane region" description="Helical" evidence="8">
    <location>
        <begin position="391"/>
        <end position="416"/>
    </location>
</feature>
<feature type="transmembrane region" description="Helical" evidence="8">
    <location>
        <begin position="76"/>
        <end position="96"/>
    </location>
</feature>
<dbReference type="InterPro" id="IPR003663">
    <property type="entry name" value="Sugar/inositol_transpt"/>
</dbReference>
<dbReference type="PANTHER" id="PTHR48022:SF21">
    <property type="entry name" value="QUINATE TRANSPORTER, PUTATIVE (AFU_ORTHOLOGUE AFUA_6G06960)-RELATED"/>
    <property type="match status" value="1"/>
</dbReference>
<dbReference type="GeneID" id="89971357"/>
<dbReference type="InterPro" id="IPR005828">
    <property type="entry name" value="MFS_sugar_transport-like"/>
</dbReference>
<comment type="similarity">
    <text evidence="2">Belongs to the major facilitator superfamily. Sugar transporter (TC 2.A.1.1) family.</text>
</comment>
<evidence type="ECO:0000256" key="2">
    <source>
        <dbReference type="ARBA" id="ARBA00010992"/>
    </source>
</evidence>
<dbReference type="GO" id="GO:0016020">
    <property type="term" value="C:membrane"/>
    <property type="evidence" value="ECO:0007669"/>
    <property type="project" value="UniProtKB-SubCell"/>
</dbReference>
<accession>A0AAV9N983</accession>
<dbReference type="AlphaFoldDB" id="A0AAV9N983"/>
<dbReference type="PROSITE" id="PS50850">
    <property type="entry name" value="MFS"/>
    <property type="match status" value="1"/>
</dbReference>
<evidence type="ECO:0000256" key="7">
    <source>
        <dbReference type="SAM" id="MobiDB-lite"/>
    </source>
</evidence>
<dbReference type="PANTHER" id="PTHR48022">
    <property type="entry name" value="PLASTIDIC GLUCOSE TRANSPORTER 4"/>
    <property type="match status" value="1"/>
</dbReference>
<feature type="region of interest" description="Disordered" evidence="7">
    <location>
        <begin position="594"/>
        <end position="616"/>
    </location>
</feature>
<evidence type="ECO:0000256" key="5">
    <source>
        <dbReference type="ARBA" id="ARBA00022989"/>
    </source>
</evidence>
<feature type="transmembrane region" description="Helical" evidence="8">
    <location>
        <begin position="108"/>
        <end position="129"/>
    </location>
</feature>
<feature type="transmembrane region" description="Helical" evidence="8">
    <location>
        <begin position="200"/>
        <end position="223"/>
    </location>
</feature>
<name>A0AAV9N983_9EURO</name>
<feature type="transmembrane region" description="Helical" evidence="8">
    <location>
        <begin position="167"/>
        <end position="188"/>
    </location>
</feature>
<dbReference type="SUPFAM" id="SSF103473">
    <property type="entry name" value="MFS general substrate transporter"/>
    <property type="match status" value="1"/>
</dbReference>
<dbReference type="PROSITE" id="PS00216">
    <property type="entry name" value="SUGAR_TRANSPORT_1"/>
    <property type="match status" value="1"/>
</dbReference>
<organism evidence="10 11">
    <name type="scientific">Exophiala bonariae</name>
    <dbReference type="NCBI Taxonomy" id="1690606"/>
    <lineage>
        <taxon>Eukaryota</taxon>
        <taxon>Fungi</taxon>
        <taxon>Dikarya</taxon>
        <taxon>Ascomycota</taxon>
        <taxon>Pezizomycotina</taxon>
        <taxon>Eurotiomycetes</taxon>
        <taxon>Chaetothyriomycetidae</taxon>
        <taxon>Chaetothyriales</taxon>
        <taxon>Herpotrichiellaceae</taxon>
        <taxon>Exophiala</taxon>
    </lineage>
</organism>
<keyword evidence="3" id="KW-0813">Transport</keyword>
<feature type="transmembrane region" description="Helical" evidence="8">
    <location>
        <begin position="466"/>
        <end position="484"/>
    </location>
</feature>